<keyword evidence="2" id="KW-1185">Reference proteome</keyword>
<evidence type="ECO:0000313" key="2">
    <source>
        <dbReference type="Proteomes" id="UP000460257"/>
    </source>
</evidence>
<comment type="caution">
    <text evidence="1">The sequence shown here is derived from an EMBL/GenBank/DDBJ whole genome shotgun (WGS) entry which is preliminary data.</text>
</comment>
<accession>A0A6N7IWL7</accession>
<dbReference type="EMBL" id="VOGC01000002">
    <property type="protein sequence ID" value="MQN00661.1"/>
    <property type="molecule type" value="Genomic_DNA"/>
</dbReference>
<dbReference type="AlphaFoldDB" id="A0A6N7IWL7"/>
<proteinExistence type="predicted"/>
<sequence>MADKTADQTDQSQEFNNKWKILWNEYASDTYLYGTELRFLSKDDVFFKNLLVPPGTAIKTWHSMVNFQAGRIEPTLPIIDGEGSYHISVDIDCDVPGGAFIRLVYFGKNGDEAGALVVEDSEMDFKCPLKTYSYEAQLICAGAHEIHFHSFTISERTD</sequence>
<reference evidence="1" key="1">
    <citation type="journal article" date="2020" name="Appl. Environ. Microbiol.">
        <title>Medium-Chain Fatty Acid Synthesis by 'Candidatus Weimeria bifida' gen. nov., sp. nov., and 'Candidatus Pseudoramibacter fermentans' sp. nov.</title>
        <authorList>
            <person name="Scarborough M.J."/>
            <person name="Myers K.S."/>
            <person name="Donohue T.J."/>
            <person name="Noguera D.R."/>
        </authorList>
    </citation>
    <scope>NUCLEOTIDE SEQUENCE</scope>
    <source>
        <strain evidence="1">LCO1.1</strain>
    </source>
</reference>
<organism evidence="1 2">
    <name type="scientific">Candidatus Weimeria bifida</name>
    <dbReference type="NCBI Taxonomy" id="2599074"/>
    <lineage>
        <taxon>Bacteria</taxon>
        <taxon>Bacillati</taxon>
        <taxon>Bacillota</taxon>
        <taxon>Clostridia</taxon>
        <taxon>Lachnospirales</taxon>
        <taxon>Lachnospiraceae</taxon>
        <taxon>Candidatus Weimeria</taxon>
    </lineage>
</organism>
<dbReference type="GO" id="GO:0015031">
    <property type="term" value="P:protein transport"/>
    <property type="evidence" value="ECO:0007669"/>
    <property type="project" value="InterPro"/>
</dbReference>
<dbReference type="InterPro" id="IPR022259">
    <property type="entry name" value="Acessory_Sec_prot_Asp3"/>
</dbReference>
<dbReference type="Pfam" id="PF15432">
    <property type="entry name" value="Sec-ASP3"/>
    <property type="match status" value="1"/>
</dbReference>
<evidence type="ECO:0000313" key="1">
    <source>
        <dbReference type="EMBL" id="MQN00661.1"/>
    </source>
</evidence>
<gene>
    <name evidence="1" type="primary">asp3</name>
    <name evidence="1" type="ORF">FRC54_01490</name>
</gene>
<dbReference type="NCBIfam" id="TIGR03711">
    <property type="entry name" value="acc_sec_asp3"/>
    <property type="match status" value="1"/>
</dbReference>
<name>A0A6N7IWL7_9FIRM</name>
<protein>
    <submittedName>
        <fullName evidence="1">Accessory Sec system protein Asp3</fullName>
    </submittedName>
</protein>
<dbReference type="Proteomes" id="UP000460257">
    <property type="component" value="Unassembled WGS sequence"/>
</dbReference>